<evidence type="ECO:0000259" key="3">
    <source>
        <dbReference type="Pfam" id="PF05305"/>
    </source>
</evidence>
<accession>A0ABS6KSF4</accession>
<dbReference type="Pfam" id="PF05305">
    <property type="entry name" value="DUF732"/>
    <property type="match status" value="1"/>
</dbReference>
<dbReference type="EMBL" id="VOMB01000024">
    <property type="protein sequence ID" value="MBU9766575.1"/>
    <property type="molecule type" value="Genomic_DNA"/>
</dbReference>
<evidence type="ECO:0000313" key="4">
    <source>
        <dbReference type="EMBL" id="MBU9766575.1"/>
    </source>
</evidence>
<evidence type="ECO:0000313" key="5">
    <source>
        <dbReference type="Proteomes" id="UP000812982"/>
    </source>
</evidence>
<comment type="caution">
    <text evidence="4">The sequence shown here is derived from an EMBL/GenBank/DDBJ whole genome shotgun (WGS) entry which is preliminary data.</text>
</comment>
<keyword evidence="2" id="KW-0472">Membrane</keyword>
<gene>
    <name evidence="4" type="ORF">FR943_22380</name>
</gene>
<proteinExistence type="predicted"/>
<keyword evidence="2" id="KW-0812">Transmembrane</keyword>
<evidence type="ECO:0000256" key="2">
    <source>
        <dbReference type="SAM" id="Phobius"/>
    </source>
</evidence>
<feature type="domain" description="DUF732" evidence="3">
    <location>
        <begin position="106"/>
        <end position="145"/>
    </location>
</feature>
<dbReference type="InterPro" id="IPR007969">
    <property type="entry name" value="DUF732"/>
</dbReference>
<evidence type="ECO:0000256" key="1">
    <source>
        <dbReference type="SAM" id="MobiDB-lite"/>
    </source>
</evidence>
<keyword evidence="2" id="KW-1133">Transmembrane helix</keyword>
<name>A0ABS6KSF4_9MYCO</name>
<feature type="region of interest" description="Disordered" evidence="1">
    <location>
        <begin position="1"/>
        <end position="28"/>
    </location>
</feature>
<feature type="compositionally biased region" description="Polar residues" evidence="1">
    <location>
        <begin position="1"/>
        <end position="10"/>
    </location>
</feature>
<feature type="transmembrane region" description="Helical" evidence="2">
    <location>
        <begin position="74"/>
        <end position="98"/>
    </location>
</feature>
<dbReference type="RefSeq" id="WP_217160448.1">
    <property type="nucleotide sequence ID" value="NZ_VOMB01000024.1"/>
</dbReference>
<organism evidence="4 5">
    <name type="scientific">[Mycobacterium] fortunisiensis</name>
    <dbReference type="NCBI Taxonomy" id="2600579"/>
    <lineage>
        <taxon>Bacteria</taxon>
        <taxon>Bacillati</taxon>
        <taxon>Actinomycetota</taxon>
        <taxon>Actinomycetes</taxon>
        <taxon>Mycobacteriales</taxon>
        <taxon>Mycobacteriaceae</taxon>
        <taxon>Mycolicibacterium</taxon>
    </lineage>
</organism>
<dbReference type="Proteomes" id="UP000812982">
    <property type="component" value="Unassembled WGS sequence"/>
</dbReference>
<protein>
    <submittedName>
        <fullName evidence="4">DUF732 domain-containing protein</fullName>
    </submittedName>
</protein>
<keyword evidence="5" id="KW-1185">Reference proteome</keyword>
<reference evidence="4 5" key="1">
    <citation type="journal article" date="2021" name="Sci. Rep.">
        <title>Phenotypic and genomic hallmarks of a novel, potentially pathogenic rapidly growing Mycobacterium species related to the Mycobacterium fortuitum complex.</title>
        <authorList>
            <person name="Gharbi R."/>
            <person name="Khanna V."/>
            <person name="Frigui W."/>
            <person name="Mhenni B."/>
            <person name="Brosch R."/>
            <person name="Mardassi H."/>
        </authorList>
    </citation>
    <scope>NUCLEOTIDE SEQUENCE [LARGE SCALE GENOMIC DNA]</scope>
    <source>
        <strain evidence="4 5">TNTM28</strain>
    </source>
</reference>
<sequence length="242" mass="25364">MSSPYETAQSVPGIIGETGWRPDPTGRHEGRYFISGQPTDLTRDGGVETLDPMGTSQLEGVAVQQDSSGGSRRWVWVLVAVVVAMTLVGAGVGAYLYLHRERVSPEDQYLAALKDSGHAGEFNSDANAVAHGRQVCRELNDGGPQQGMPADEVAVQNFCPEFAEGFHVLETATITGTFTLNDDSPSAYYPSIEVDGSTCAGAGGYSDVSAGTAVTVKNAKGEILTTTYLGPGHVIPGQVVNA</sequence>